<dbReference type="InterPro" id="IPR053824">
    <property type="entry name" value="DUF7010"/>
</dbReference>
<feature type="transmembrane region" description="Helical" evidence="1">
    <location>
        <begin position="75"/>
        <end position="93"/>
    </location>
</feature>
<keyword evidence="2" id="KW-0732">Signal</keyword>
<evidence type="ECO:0000256" key="1">
    <source>
        <dbReference type="SAM" id="Phobius"/>
    </source>
</evidence>
<feature type="transmembrane region" description="Helical" evidence="1">
    <location>
        <begin position="49"/>
        <end position="69"/>
    </location>
</feature>
<comment type="caution">
    <text evidence="3">The sequence shown here is derived from an EMBL/GenBank/DDBJ whole genome shotgun (WGS) entry which is preliminary data.</text>
</comment>
<dbReference type="EMBL" id="JBBUTG010000002">
    <property type="protein sequence ID" value="MEK8029879.1"/>
    <property type="molecule type" value="Genomic_DNA"/>
</dbReference>
<evidence type="ECO:0000256" key="2">
    <source>
        <dbReference type="SAM" id="SignalP"/>
    </source>
</evidence>
<feature type="transmembrane region" description="Helical" evidence="1">
    <location>
        <begin position="188"/>
        <end position="205"/>
    </location>
</feature>
<feature type="transmembrane region" description="Helical" evidence="1">
    <location>
        <begin position="140"/>
        <end position="158"/>
    </location>
</feature>
<name>A0ABU9BLA7_9BURK</name>
<keyword evidence="1" id="KW-0472">Membrane</keyword>
<dbReference type="RefSeq" id="WP_341424237.1">
    <property type="nucleotide sequence ID" value="NZ_JBBUTG010000002.1"/>
</dbReference>
<feature type="chain" id="PRO_5045963144" evidence="2">
    <location>
        <begin position="21"/>
        <end position="214"/>
    </location>
</feature>
<dbReference type="Pfam" id="PF22765">
    <property type="entry name" value="DUF7010"/>
    <property type="match status" value="1"/>
</dbReference>
<keyword evidence="1" id="KW-0812">Transmembrane</keyword>
<proteinExistence type="predicted"/>
<feature type="transmembrane region" description="Helical" evidence="1">
    <location>
        <begin position="165"/>
        <end position="182"/>
    </location>
</feature>
<reference evidence="3 4" key="1">
    <citation type="submission" date="2024-04" db="EMBL/GenBank/DDBJ databases">
        <title>Novel species of the genus Ideonella isolated from streams.</title>
        <authorList>
            <person name="Lu H."/>
        </authorList>
    </citation>
    <scope>NUCLEOTIDE SEQUENCE [LARGE SCALE GENOMIC DNA]</scope>
    <source>
        <strain evidence="3 4">DXS29W</strain>
    </source>
</reference>
<feature type="transmembrane region" description="Helical" evidence="1">
    <location>
        <begin position="113"/>
        <end position="134"/>
    </location>
</feature>
<organism evidence="3 4">
    <name type="scientific">Ideonella lacteola</name>
    <dbReference type="NCBI Taxonomy" id="2984193"/>
    <lineage>
        <taxon>Bacteria</taxon>
        <taxon>Pseudomonadati</taxon>
        <taxon>Pseudomonadota</taxon>
        <taxon>Betaproteobacteria</taxon>
        <taxon>Burkholderiales</taxon>
        <taxon>Sphaerotilaceae</taxon>
        <taxon>Ideonella</taxon>
    </lineage>
</organism>
<feature type="signal peptide" evidence="2">
    <location>
        <begin position="1"/>
        <end position="20"/>
    </location>
</feature>
<sequence>MNTPAATTAIALNAIPPALAPSGNSSSTGADGQAISLDAHRAEFARRRFLAMPLAGTLAWVVVGVAGATLPPAQATLVLYIATGCIAYLGMLISRFTGEHFMDRSRPKNPFDALFMSTVGMAVLVYSIAIPFAMCDSSSVPLSVGILTGLMWLPLSWVIQHGVGVFHTVLRTLLVLTAWLAFPQHRLTLIPAVIVGVYLVTIVVLERRWRMLAA</sequence>
<evidence type="ECO:0000313" key="3">
    <source>
        <dbReference type="EMBL" id="MEK8029879.1"/>
    </source>
</evidence>
<accession>A0ABU9BLA7</accession>
<evidence type="ECO:0000313" key="4">
    <source>
        <dbReference type="Proteomes" id="UP001371218"/>
    </source>
</evidence>
<protein>
    <submittedName>
        <fullName evidence="3">Uncharacterized protein</fullName>
    </submittedName>
</protein>
<dbReference type="Proteomes" id="UP001371218">
    <property type="component" value="Unassembled WGS sequence"/>
</dbReference>
<keyword evidence="4" id="KW-1185">Reference proteome</keyword>
<gene>
    <name evidence="3" type="ORF">AACH06_03515</name>
</gene>
<keyword evidence="1" id="KW-1133">Transmembrane helix</keyword>